<feature type="binding site" evidence="13">
    <location>
        <position position="106"/>
    </location>
    <ligand>
        <name>Mg(2+)</name>
        <dbReference type="ChEBI" id="CHEBI:18420"/>
        <label>1</label>
    </ligand>
</feature>
<feature type="binding site" evidence="13">
    <location>
        <position position="86"/>
    </location>
    <ligand>
        <name>Mg(2+)</name>
        <dbReference type="ChEBI" id="CHEBI:18420"/>
        <label>1</label>
    </ligand>
</feature>
<dbReference type="InterPro" id="IPR004385">
    <property type="entry name" value="NDP_pyrophosphatase"/>
</dbReference>
<evidence type="ECO:0000256" key="10">
    <source>
        <dbReference type="ARBA" id="ARBA00030308"/>
    </source>
</evidence>
<dbReference type="PROSITE" id="PS00893">
    <property type="entry name" value="NUDIX_BOX"/>
    <property type="match status" value="1"/>
</dbReference>
<dbReference type="EMBL" id="CACVAY010000101">
    <property type="protein sequence ID" value="CAA6820817.1"/>
    <property type="molecule type" value="Genomic_DNA"/>
</dbReference>
<keyword evidence="6 15" id="KW-0378">Hydrolase</keyword>
<dbReference type="PROSITE" id="PS51462">
    <property type="entry name" value="NUDIX"/>
    <property type="match status" value="1"/>
</dbReference>
<comment type="cofactor">
    <cofactor evidence="1 13">
        <name>Mg(2+)</name>
        <dbReference type="ChEBI" id="CHEBI:18420"/>
    </cofactor>
</comment>
<evidence type="ECO:0000256" key="7">
    <source>
        <dbReference type="ARBA" id="ARBA00022842"/>
    </source>
</evidence>
<dbReference type="Gene3D" id="3.90.79.10">
    <property type="entry name" value="Nucleoside Triphosphate Pyrophosphohydrolase"/>
    <property type="match status" value="1"/>
</dbReference>
<reference evidence="15" key="1">
    <citation type="submission" date="2020-01" db="EMBL/GenBank/DDBJ databases">
        <authorList>
            <person name="Meier V. D."/>
            <person name="Meier V D."/>
        </authorList>
    </citation>
    <scope>NUCLEOTIDE SEQUENCE</scope>
    <source>
        <strain evidence="15">HLG_WM_MAG_07</strain>
    </source>
</reference>
<dbReference type="GO" id="GO:0046872">
    <property type="term" value="F:metal ion binding"/>
    <property type="evidence" value="ECO:0007669"/>
    <property type="project" value="UniProtKB-KW"/>
</dbReference>
<feature type="domain" description="Nudix hydrolase" evidence="14">
    <location>
        <begin position="45"/>
        <end position="184"/>
    </location>
</feature>
<keyword evidence="5 13" id="KW-0479">Metal-binding</keyword>
<evidence type="ECO:0000256" key="3">
    <source>
        <dbReference type="ARBA" id="ARBA00012453"/>
    </source>
</evidence>
<dbReference type="PANTHER" id="PTHR11839:SF5">
    <property type="entry name" value="ADP-RIBOSE PYROPHOSPHATASE"/>
    <property type="match status" value="1"/>
</dbReference>
<gene>
    <name evidence="15" type="ORF">HELGO_WM19661</name>
</gene>
<evidence type="ECO:0000256" key="11">
    <source>
        <dbReference type="ARBA" id="ARBA00033056"/>
    </source>
</evidence>
<evidence type="ECO:0000256" key="13">
    <source>
        <dbReference type="PIRSR" id="PIRSR604385-2"/>
    </source>
</evidence>
<dbReference type="GO" id="GO:0005829">
    <property type="term" value="C:cytosol"/>
    <property type="evidence" value="ECO:0007669"/>
    <property type="project" value="TreeGrafter"/>
</dbReference>
<accession>A0A6S6TRP6</accession>
<dbReference type="GO" id="GO:0047631">
    <property type="term" value="F:ADP-ribose diphosphatase activity"/>
    <property type="evidence" value="ECO:0007669"/>
    <property type="project" value="UniProtKB-EC"/>
</dbReference>
<dbReference type="GO" id="GO:0019144">
    <property type="term" value="F:ADP-sugar diphosphatase activity"/>
    <property type="evidence" value="ECO:0007669"/>
    <property type="project" value="TreeGrafter"/>
</dbReference>
<dbReference type="InterPro" id="IPR000086">
    <property type="entry name" value="NUDIX_hydrolase_dom"/>
</dbReference>
<keyword evidence="7 13" id="KW-0460">Magnesium</keyword>
<comment type="catalytic activity">
    <reaction evidence="12">
        <text>ADP-D-ribose + H2O = D-ribose 5-phosphate + AMP + 2 H(+)</text>
        <dbReference type="Rhea" id="RHEA:10412"/>
        <dbReference type="ChEBI" id="CHEBI:15377"/>
        <dbReference type="ChEBI" id="CHEBI:15378"/>
        <dbReference type="ChEBI" id="CHEBI:57967"/>
        <dbReference type="ChEBI" id="CHEBI:78346"/>
        <dbReference type="ChEBI" id="CHEBI:456215"/>
        <dbReference type="EC" id="3.6.1.13"/>
    </reaction>
</comment>
<evidence type="ECO:0000256" key="4">
    <source>
        <dbReference type="ARBA" id="ARBA00013297"/>
    </source>
</evidence>
<evidence type="ECO:0000256" key="5">
    <source>
        <dbReference type="ARBA" id="ARBA00022723"/>
    </source>
</evidence>
<evidence type="ECO:0000259" key="14">
    <source>
        <dbReference type="PROSITE" id="PS51462"/>
    </source>
</evidence>
<comment type="similarity">
    <text evidence="2">Belongs to the Nudix hydrolase family. NudF subfamily.</text>
</comment>
<evidence type="ECO:0000256" key="2">
    <source>
        <dbReference type="ARBA" id="ARBA00007482"/>
    </source>
</evidence>
<dbReference type="NCBIfam" id="TIGR00052">
    <property type="entry name" value="nudix-type nucleoside diphosphatase, YffH/AdpP family"/>
    <property type="match status" value="1"/>
</dbReference>
<dbReference type="InterPro" id="IPR020084">
    <property type="entry name" value="NUDIX_hydrolase_CS"/>
</dbReference>
<comment type="function">
    <text evidence="8">Acts on ADP-mannose and ADP-glucose as well as ADP-ribose. Prevents glycogen biosynthesis. The reaction catalyzed by this enzyme is a limiting step of the gluconeogenic process.</text>
</comment>
<dbReference type="EC" id="3.6.1.13" evidence="3"/>
<dbReference type="PANTHER" id="PTHR11839">
    <property type="entry name" value="UDP/ADP-SUGAR PYROPHOSPHATASE"/>
    <property type="match status" value="1"/>
</dbReference>
<dbReference type="CDD" id="cd24155">
    <property type="entry name" value="NUDIX_ADPRase"/>
    <property type="match status" value="1"/>
</dbReference>
<sequence>MMCMKFKILSKETKYQGFFRIDVYDFDHELFAGGWVNPVRREVFERGNAVAVLLHDPKTDSVLMVEQFRAGAIRDPQGPWMIEIVAGIVEKGESLEDVARRESMEEAGCHVESLKHMLDYYPSAGGSTEQISLFYAPLDLSLVEEGIHGLPDEHEDIKVSIVPRSTAMQWIKEGKLKSSLAIIALQWLTLEMLMN</sequence>
<dbReference type="GO" id="GO:0019693">
    <property type="term" value="P:ribose phosphate metabolic process"/>
    <property type="evidence" value="ECO:0007669"/>
    <property type="project" value="TreeGrafter"/>
</dbReference>
<evidence type="ECO:0000256" key="8">
    <source>
        <dbReference type="ARBA" id="ARBA00025164"/>
    </source>
</evidence>
<evidence type="ECO:0000313" key="15">
    <source>
        <dbReference type="EMBL" id="CAA6820817.1"/>
    </source>
</evidence>
<feature type="binding site" evidence="13">
    <location>
        <position position="102"/>
    </location>
    <ligand>
        <name>Mg(2+)</name>
        <dbReference type="ChEBI" id="CHEBI:18420"/>
        <label>1</label>
    </ligand>
</feature>
<evidence type="ECO:0000256" key="6">
    <source>
        <dbReference type="ARBA" id="ARBA00022801"/>
    </source>
</evidence>
<dbReference type="SUPFAM" id="SSF55811">
    <property type="entry name" value="Nudix"/>
    <property type="match status" value="1"/>
</dbReference>
<organism evidence="15">
    <name type="scientific">uncultured Thiotrichaceae bacterium</name>
    <dbReference type="NCBI Taxonomy" id="298394"/>
    <lineage>
        <taxon>Bacteria</taxon>
        <taxon>Pseudomonadati</taxon>
        <taxon>Pseudomonadota</taxon>
        <taxon>Gammaproteobacteria</taxon>
        <taxon>Thiotrichales</taxon>
        <taxon>Thiotrichaceae</taxon>
        <taxon>environmental samples</taxon>
    </lineage>
</organism>
<name>A0A6S6TRP6_9GAMM</name>
<evidence type="ECO:0000256" key="12">
    <source>
        <dbReference type="ARBA" id="ARBA00049546"/>
    </source>
</evidence>
<dbReference type="GO" id="GO:0006753">
    <property type="term" value="P:nucleoside phosphate metabolic process"/>
    <property type="evidence" value="ECO:0007669"/>
    <property type="project" value="TreeGrafter"/>
</dbReference>
<protein>
    <recommendedName>
        <fullName evidence="4">ADP-ribose pyrophosphatase</fullName>
        <ecNumber evidence="3">3.6.1.13</ecNumber>
    </recommendedName>
    <alternativeName>
        <fullName evidence="9">ADP-ribose diphosphatase</fullName>
    </alternativeName>
    <alternativeName>
        <fullName evidence="11">ADP-ribose phosphohydrolase</fullName>
    </alternativeName>
    <alternativeName>
        <fullName evidence="10">Adenosine diphosphoribose pyrophosphatase</fullName>
    </alternativeName>
</protein>
<evidence type="ECO:0000256" key="9">
    <source>
        <dbReference type="ARBA" id="ARBA00030162"/>
    </source>
</evidence>
<feature type="binding site" evidence="13">
    <location>
        <position position="155"/>
    </location>
    <ligand>
        <name>Mg(2+)</name>
        <dbReference type="ChEBI" id="CHEBI:18420"/>
        <label>1</label>
    </ligand>
</feature>
<dbReference type="AlphaFoldDB" id="A0A6S6TRP6"/>
<dbReference type="Pfam" id="PF00293">
    <property type="entry name" value="NUDIX"/>
    <property type="match status" value="1"/>
</dbReference>
<proteinExistence type="inferred from homology"/>
<evidence type="ECO:0000256" key="1">
    <source>
        <dbReference type="ARBA" id="ARBA00001946"/>
    </source>
</evidence>
<dbReference type="InterPro" id="IPR015797">
    <property type="entry name" value="NUDIX_hydrolase-like_dom_sf"/>
</dbReference>